<keyword evidence="2 4" id="KW-0560">Oxidoreductase</keyword>
<reference evidence="7 8" key="1">
    <citation type="submission" date="2023-12" db="EMBL/GenBank/DDBJ databases">
        <title>Sinomonas terricola sp. nov, isolated from litchi orchard soil in Guangdong, PR China.</title>
        <authorList>
            <person name="Jiaxin W."/>
            <person name="Yang Z."/>
            <person name="Honghui Z."/>
        </authorList>
    </citation>
    <scope>NUCLEOTIDE SEQUENCE [LARGE SCALE GENOMIC DNA]</scope>
    <source>
        <strain evidence="7 8">JGH33</strain>
    </source>
</reference>
<dbReference type="InterPro" id="IPR006139">
    <property type="entry name" value="D-isomer_2_OHA_DH_cat_dom"/>
</dbReference>
<dbReference type="InterPro" id="IPR006140">
    <property type="entry name" value="D-isomer_DH_NAD-bd"/>
</dbReference>
<dbReference type="Gene3D" id="3.40.50.720">
    <property type="entry name" value="NAD(P)-binding Rossmann-like Domain"/>
    <property type="match status" value="2"/>
</dbReference>
<dbReference type="InterPro" id="IPR036291">
    <property type="entry name" value="NAD(P)-bd_dom_sf"/>
</dbReference>
<keyword evidence="8" id="KW-1185">Reference proteome</keyword>
<evidence type="ECO:0000256" key="2">
    <source>
        <dbReference type="ARBA" id="ARBA00023002"/>
    </source>
</evidence>
<evidence type="ECO:0000259" key="6">
    <source>
        <dbReference type="Pfam" id="PF02826"/>
    </source>
</evidence>
<evidence type="ECO:0000256" key="3">
    <source>
        <dbReference type="ARBA" id="ARBA00023027"/>
    </source>
</evidence>
<evidence type="ECO:0000313" key="8">
    <source>
        <dbReference type="Proteomes" id="UP001304769"/>
    </source>
</evidence>
<dbReference type="Pfam" id="PF00389">
    <property type="entry name" value="2-Hacid_dh"/>
    <property type="match status" value="1"/>
</dbReference>
<dbReference type="SUPFAM" id="SSF52283">
    <property type="entry name" value="Formate/glycerate dehydrogenase catalytic domain-like"/>
    <property type="match status" value="1"/>
</dbReference>
<dbReference type="InterPro" id="IPR050223">
    <property type="entry name" value="D-isomer_2-hydroxyacid_DH"/>
</dbReference>
<accession>A0ABU5T6D4</accession>
<protein>
    <submittedName>
        <fullName evidence="7">Hydroxyacid dehydrogenase</fullName>
    </submittedName>
</protein>
<dbReference type="PANTHER" id="PTHR10996">
    <property type="entry name" value="2-HYDROXYACID DEHYDROGENASE-RELATED"/>
    <property type="match status" value="1"/>
</dbReference>
<dbReference type="PROSITE" id="PS00671">
    <property type="entry name" value="D_2_HYDROXYACID_DH_3"/>
    <property type="match status" value="1"/>
</dbReference>
<name>A0ABU5T6D4_9MICC</name>
<keyword evidence="3" id="KW-0520">NAD</keyword>
<dbReference type="Proteomes" id="UP001304769">
    <property type="component" value="Unassembled WGS sequence"/>
</dbReference>
<dbReference type="EMBL" id="JAYGGQ010000007">
    <property type="protein sequence ID" value="MEA5455236.1"/>
    <property type="molecule type" value="Genomic_DNA"/>
</dbReference>
<dbReference type="SUPFAM" id="SSF51735">
    <property type="entry name" value="NAD(P)-binding Rossmann-fold domains"/>
    <property type="match status" value="1"/>
</dbReference>
<comment type="similarity">
    <text evidence="1 4">Belongs to the D-isomer specific 2-hydroxyacid dehydrogenase family.</text>
</comment>
<dbReference type="RefSeq" id="WP_323279091.1">
    <property type="nucleotide sequence ID" value="NZ_JAYGGQ010000007.1"/>
</dbReference>
<evidence type="ECO:0000256" key="4">
    <source>
        <dbReference type="RuleBase" id="RU003719"/>
    </source>
</evidence>
<evidence type="ECO:0000313" key="7">
    <source>
        <dbReference type="EMBL" id="MEA5455236.1"/>
    </source>
</evidence>
<comment type="caution">
    <text evidence="7">The sequence shown here is derived from an EMBL/GenBank/DDBJ whole genome shotgun (WGS) entry which is preliminary data.</text>
</comment>
<gene>
    <name evidence="7" type="ORF">SPF06_10930</name>
</gene>
<dbReference type="Pfam" id="PF02826">
    <property type="entry name" value="2-Hacid_dh_C"/>
    <property type="match status" value="1"/>
</dbReference>
<feature type="domain" description="D-isomer specific 2-hydroxyacid dehydrogenase catalytic" evidence="5">
    <location>
        <begin position="67"/>
        <end position="320"/>
    </location>
</feature>
<dbReference type="PANTHER" id="PTHR10996:SF178">
    <property type="entry name" value="2-HYDROXYACID DEHYDROGENASE YGL185C-RELATED"/>
    <property type="match status" value="1"/>
</dbReference>
<feature type="domain" description="D-isomer specific 2-hydroxyacid dehydrogenase NAD-binding" evidence="6">
    <location>
        <begin position="121"/>
        <end position="296"/>
    </location>
</feature>
<dbReference type="InterPro" id="IPR029753">
    <property type="entry name" value="D-isomer_DH_CS"/>
</dbReference>
<proteinExistence type="inferred from homology"/>
<evidence type="ECO:0000256" key="1">
    <source>
        <dbReference type="ARBA" id="ARBA00005854"/>
    </source>
</evidence>
<dbReference type="CDD" id="cd12167">
    <property type="entry name" value="2-Hacid_dh_8"/>
    <property type="match status" value="1"/>
</dbReference>
<sequence length="334" mass="36386">MPGVKAVFAMAPEMVPFIFGESEIRRLRELVELDPQRILAWEEGREPELGSLADVELLLSGWGAPFLGAPQLDRLPALRAVVHWGGGIGFLDQSARERGIEVSSARAANGIPVAEFTVAMITLAAKDALWVSRQYCREQRHIDREAELPHTGLYGTTVGLVGASTIGMLVIEQLRDRDVEVLVYDPYLTEAAASSLRVEIVRDLEDLARRSTVLSLHAPVTPQTEGMITRRVLAALPDGAILVNTARGILVDQDALVEELAANRIRAILDVTEPEVLPEGHPLYSLPNVFLTPHLAGSTGVELRRLGHAALAEVERYVAGVPFAHPFPFPDPST</sequence>
<evidence type="ECO:0000259" key="5">
    <source>
        <dbReference type="Pfam" id="PF00389"/>
    </source>
</evidence>
<organism evidence="7 8">
    <name type="scientific">Sinomonas terricola</name>
    <dbReference type="NCBI Taxonomy" id="3110330"/>
    <lineage>
        <taxon>Bacteria</taxon>
        <taxon>Bacillati</taxon>
        <taxon>Actinomycetota</taxon>
        <taxon>Actinomycetes</taxon>
        <taxon>Micrococcales</taxon>
        <taxon>Micrococcaceae</taxon>
        <taxon>Sinomonas</taxon>
    </lineage>
</organism>